<accession>A0AAN9YAH9</accession>
<dbReference type="Proteomes" id="UP001367676">
    <property type="component" value="Unassembled WGS sequence"/>
</dbReference>
<sequence>MSHADSKVPVISATTLIQLTVSAHSVRKAYLLAAAVVRDDDHLSPHFYSASADPNPSSTPAAAHSTTSSFAHYMGQRITRPRLAATVVDDGTLFMKSGLGRVYKTYSSQTRSPIPIYDYIKCNNHE</sequence>
<protein>
    <submittedName>
        <fullName evidence="1">Uncharacterized protein</fullName>
    </submittedName>
</protein>
<dbReference type="AlphaFoldDB" id="A0AAN9YAH9"/>
<reference evidence="1 2" key="1">
    <citation type="submission" date="2024-03" db="EMBL/GenBank/DDBJ databases">
        <title>Adaptation during the transition from Ophiocordyceps entomopathogen to insect associate is accompanied by gene loss and intensified selection.</title>
        <authorList>
            <person name="Ward C.M."/>
            <person name="Onetto C.A."/>
            <person name="Borneman A.R."/>
        </authorList>
    </citation>
    <scope>NUCLEOTIDE SEQUENCE [LARGE SCALE GENOMIC DNA]</scope>
    <source>
        <strain evidence="1">AWRI1</strain>
        <tissue evidence="1">Single Adult Female</tissue>
    </source>
</reference>
<organism evidence="1 2">
    <name type="scientific">Parthenolecanium corni</name>
    <dbReference type="NCBI Taxonomy" id="536013"/>
    <lineage>
        <taxon>Eukaryota</taxon>
        <taxon>Metazoa</taxon>
        <taxon>Ecdysozoa</taxon>
        <taxon>Arthropoda</taxon>
        <taxon>Hexapoda</taxon>
        <taxon>Insecta</taxon>
        <taxon>Pterygota</taxon>
        <taxon>Neoptera</taxon>
        <taxon>Paraneoptera</taxon>
        <taxon>Hemiptera</taxon>
        <taxon>Sternorrhyncha</taxon>
        <taxon>Coccoidea</taxon>
        <taxon>Coccidae</taxon>
        <taxon>Parthenolecanium</taxon>
    </lineage>
</organism>
<evidence type="ECO:0000313" key="2">
    <source>
        <dbReference type="Proteomes" id="UP001367676"/>
    </source>
</evidence>
<dbReference type="EMBL" id="JBBCAQ010000002">
    <property type="protein sequence ID" value="KAK7605286.1"/>
    <property type="molecule type" value="Genomic_DNA"/>
</dbReference>
<name>A0AAN9YAH9_9HEMI</name>
<proteinExistence type="predicted"/>
<keyword evidence="2" id="KW-1185">Reference proteome</keyword>
<comment type="caution">
    <text evidence="1">The sequence shown here is derived from an EMBL/GenBank/DDBJ whole genome shotgun (WGS) entry which is preliminary data.</text>
</comment>
<gene>
    <name evidence="1" type="ORF">V9T40_007144</name>
</gene>
<evidence type="ECO:0000313" key="1">
    <source>
        <dbReference type="EMBL" id="KAK7605286.1"/>
    </source>
</evidence>